<keyword evidence="1" id="KW-0472">Membrane</keyword>
<accession>A0A2C6KKV5</accession>
<evidence type="ECO:0000256" key="1">
    <source>
        <dbReference type="SAM" id="Phobius"/>
    </source>
</evidence>
<reference evidence="2 3" key="1">
    <citation type="journal article" date="2017" name="Int. J. Parasitol.">
        <title>The genome of the protozoan parasite Cystoisospora suis and a reverse vaccinology approach to identify vaccine candidates.</title>
        <authorList>
            <person name="Palmieri N."/>
            <person name="Shrestha A."/>
            <person name="Ruttkowski B."/>
            <person name="Beck T."/>
            <person name="Vogl C."/>
            <person name="Tomley F."/>
            <person name="Blake D.P."/>
            <person name="Joachim A."/>
        </authorList>
    </citation>
    <scope>NUCLEOTIDE SEQUENCE [LARGE SCALE GENOMIC DNA]</scope>
    <source>
        <strain evidence="2 3">Wien I</strain>
    </source>
</reference>
<feature type="transmembrane region" description="Helical" evidence="1">
    <location>
        <begin position="82"/>
        <end position="100"/>
    </location>
</feature>
<dbReference type="Proteomes" id="UP000221165">
    <property type="component" value="Unassembled WGS sequence"/>
</dbReference>
<dbReference type="VEuPathDB" id="ToxoDB:CSUI_009158"/>
<dbReference type="GeneID" id="94432487"/>
<keyword evidence="1" id="KW-0812">Transmembrane</keyword>
<evidence type="ECO:0008006" key="4">
    <source>
        <dbReference type="Google" id="ProtNLM"/>
    </source>
</evidence>
<evidence type="ECO:0000313" key="2">
    <source>
        <dbReference type="EMBL" id="PHJ17023.1"/>
    </source>
</evidence>
<name>A0A2C6KKV5_9APIC</name>
<organism evidence="2 3">
    <name type="scientific">Cystoisospora suis</name>
    <dbReference type="NCBI Taxonomy" id="483139"/>
    <lineage>
        <taxon>Eukaryota</taxon>
        <taxon>Sar</taxon>
        <taxon>Alveolata</taxon>
        <taxon>Apicomplexa</taxon>
        <taxon>Conoidasida</taxon>
        <taxon>Coccidia</taxon>
        <taxon>Eucoccidiorida</taxon>
        <taxon>Eimeriorina</taxon>
        <taxon>Sarcocystidae</taxon>
        <taxon>Cystoisospora</taxon>
    </lineage>
</organism>
<dbReference type="EMBL" id="MIGC01005345">
    <property type="protein sequence ID" value="PHJ17023.1"/>
    <property type="molecule type" value="Genomic_DNA"/>
</dbReference>
<dbReference type="RefSeq" id="XP_067918748.1">
    <property type="nucleotide sequence ID" value="XM_068069276.1"/>
</dbReference>
<comment type="caution">
    <text evidence="2">The sequence shown here is derived from an EMBL/GenBank/DDBJ whole genome shotgun (WGS) entry which is preliminary data.</text>
</comment>
<evidence type="ECO:0000313" key="3">
    <source>
        <dbReference type="Proteomes" id="UP000221165"/>
    </source>
</evidence>
<keyword evidence="3" id="KW-1185">Reference proteome</keyword>
<dbReference type="AlphaFoldDB" id="A0A2C6KKV5"/>
<protein>
    <recommendedName>
        <fullName evidence="4">Transmembrane protein</fullName>
    </recommendedName>
</protein>
<feature type="transmembrane region" description="Helical" evidence="1">
    <location>
        <begin position="54"/>
        <end position="76"/>
    </location>
</feature>
<gene>
    <name evidence="2" type="ORF">CSUI_009158</name>
</gene>
<keyword evidence="1" id="KW-1133">Transmembrane helix</keyword>
<sequence>MTKGEEICVVFQVCIHSKRCNRRKVFGVFLFPLNHSCCWDFAVHFSLVVTRRTLLSFWLAWLSFGLFRASLVRRGFFLMKRFLWFFFMFLLLPSCCLPLAEKGSRKRERKGFCRDRRKRPWTKRFSAVYGHSERKAWR</sequence>
<proteinExistence type="predicted"/>